<dbReference type="InterPro" id="IPR041698">
    <property type="entry name" value="Methyltransf_25"/>
</dbReference>
<dbReference type="Gene3D" id="3.40.50.150">
    <property type="entry name" value="Vaccinia Virus protein VP39"/>
    <property type="match status" value="1"/>
</dbReference>
<evidence type="ECO:0000313" key="2">
    <source>
        <dbReference type="EMBL" id="MDI1490453.1"/>
    </source>
</evidence>
<dbReference type="AlphaFoldDB" id="A0AA43QPX6"/>
<evidence type="ECO:0000313" key="3">
    <source>
        <dbReference type="Proteomes" id="UP001161017"/>
    </source>
</evidence>
<sequence>MENEAAHLYFQHWMWRRQLGYLLNPAIPMNDDCVVADVASGTSIWLLDLARDHPKATLEGFDISSAQYPHPRLLPDNVHLNILDILRPIPADLRGKFDIVHVGLVVLVVENGNPSALLENLLTMLKPNGFLQWDEADFGGLSVESPSDCVPHVGLSELRDKVLKLMFELKGSDFG</sequence>
<dbReference type="SUPFAM" id="SSF53335">
    <property type="entry name" value="S-adenosyl-L-methionine-dependent methyltransferases"/>
    <property type="match status" value="1"/>
</dbReference>
<dbReference type="CDD" id="cd02440">
    <property type="entry name" value="AdoMet_MTases"/>
    <property type="match status" value="1"/>
</dbReference>
<comment type="caution">
    <text evidence="2">The sequence shown here is derived from an EMBL/GenBank/DDBJ whole genome shotgun (WGS) entry which is preliminary data.</text>
</comment>
<evidence type="ECO:0000259" key="1">
    <source>
        <dbReference type="Pfam" id="PF13649"/>
    </source>
</evidence>
<dbReference type="EMBL" id="JAPUFD010000012">
    <property type="protein sequence ID" value="MDI1490453.1"/>
    <property type="molecule type" value="Genomic_DNA"/>
</dbReference>
<proteinExistence type="predicted"/>
<organism evidence="2 3">
    <name type="scientific">Ramalina farinacea</name>
    <dbReference type="NCBI Taxonomy" id="258253"/>
    <lineage>
        <taxon>Eukaryota</taxon>
        <taxon>Fungi</taxon>
        <taxon>Dikarya</taxon>
        <taxon>Ascomycota</taxon>
        <taxon>Pezizomycotina</taxon>
        <taxon>Lecanoromycetes</taxon>
        <taxon>OSLEUM clade</taxon>
        <taxon>Lecanoromycetidae</taxon>
        <taxon>Lecanorales</taxon>
        <taxon>Lecanorineae</taxon>
        <taxon>Ramalinaceae</taxon>
        <taxon>Ramalina</taxon>
    </lineage>
</organism>
<dbReference type="Pfam" id="PF13649">
    <property type="entry name" value="Methyltransf_25"/>
    <property type="match status" value="1"/>
</dbReference>
<dbReference type="Proteomes" id="UP001161017">
    <property type="component" value="Unassembled WGS sequence"/>
</dbReference>
<name>A0AA43QPX6_9LECA</name>
<protein>
    <recommendedName>
        <fullName evidence="1">Methyltransferase domain-containing protein</fullName>
    </recommendedName>
</protein>
<keyword evidence="3" id="KW-1185">Reference proteome</keyword>
<feature type="domain" description="Methyltransferase" evidence="1">
    <location>
        <begin position="35"/>
        <end position="129"/>
    </location>
</feature>
<gene>
    <name evidence="2" type="ORF">OHK93_001656</name>
</gene>
<accession>A0AA43QPX6</accession>
<dbReference type="InterPro" id="IPR029063">
    <property type="entry name" value="SAM-dependent_MTases_sf"/>
</dbReference>
<reference evidence="2" key="1">
    <citation type="journal article" date="2023" name="Genome Biol. Evol.">
        <title>First Whole Genome Sequence and Flow Cytometry Genome Size Data for the Lichen-Forming Fungus Ramalina farinacea (Ascomycota).</title>
        <authorList>
            <person name="Llewellyn T."/>
            <person name="Mian S."/>
            <person name="Hill R."/>
            <person name="Leitch I.J."/>
            <person name="Gaya E."/>
        </authorList>
    </citation>
    <scope>NUCLEOTIDE SEQUENCE</scope>
    <source>
        <strain evidence="2">LIQ254RAFAR</strain>
    </source>
</reference>